<dbReference type="PRINTS" id="PR01790">
    <property type="entry name" value="SMP30FAMILY"/>
</dbReference>
<feature type="binding site" evidence="3">
    <location>
        <position position="115"/>
    </location>
    <ligand>
        <name>substrate</name>
    </ligand>
</feature>
<evidence type="ECO:0000256" key="2">
    <source>
        <dbReference type="PIRSR" id="PIRSR605511-1"/>
    </source>
</evidence>
<evidence type="ECO:0000313" key="6">
    <source>
        <dbReference type="Proteomes" id="UP000295341"/>
    </source>
</evidence>
<comment type="cofactor">
    <cofactor evidence="3">
        <name>Zn(2+)</name>
        <dbReference type="ChEBI" id="CHEBI:29105"/>
    </cofactor>
    <text evidence="3">Binds 1 divalent metal cation per subunit.</text>
</comment>
<keyword evidence="3" id="KW-0862">Zinc</keyword>
<accession>A0A4R7P068</accession>
<feature type="binding site" evidence="3">
    <location>
        <position position="147"/>
    </location>
    <ligand>
        <name>a divalent metal cation</name>
        <dbReference type="ChEBI" id="CHEBI:60240"/>
    </ligand>
</feature>
<evidence type="ECO:0000256" key="1">
    <source>
        <dbReference type="ARBA" id="ARBA00022801"/>
    </source>
</evidence>
<dbReference type="OrthoDB" id="241638at2"/>
<dbReference type="RefSeq" id="WP_133882818.1">
    <property type="nucleotide sequence ID" value="NZ_MWIN01000007.1"/>
</dbReference>
<dbReference type="AlphaFoldDB" id="A0A4R7P068"/>
<feature type="domain" description="SMP-30/Gluconolactonase/LRE-like region" evidence="4">
    <location>
        <begin position="14"/>
        <end position="265"/>
    </location>
</feature>
<proteinExistence type="predicted"/>
<dbReference type="SUPFAM" id="SSF63829">
    <property type="entry name" value="Calcium-dependent phosphotriesterase"/>
    <property type="match status" value="1"/>
</dbReference>
<dbReference type="GO" id="GO:0046872">
    <property type="term" value="F:metal ion binding"/>
    <property type="evidence" value="ECO:0007669"/>
    <property type="project" value="UniProtKB-KW"/>
</dbReference>
<reference evidence="5 6" key="1">
    <citation type="submission" date="2019-03" db="EMBL/GenBank/DDBJ databases">
        <title>Genomic Encyclopedia of Type Strains, Phase IV (KMG-IV): sequencing the most valuable type-strain genomes for metagenomic binning, comparative biology and taxonomic classification.</title>
        <authorList>
            <person name="Goeker M."/>
        </authorList>
    </citation>
    <scope>NUCLEOTIDE SEQUENCE [LARGE SCALE GENOMIC DNA]</scope>
    <source>
        <strain evidence="5 6">DSM 26377</strain>
    </source>
</reference>
<organism evidence="5 6">
    <name type="scientific">Panacagrimonas perspica</name>
    <dbReference type="NCBI Taxonomy" id="381431"/>
    <lineage>
        <taxon>Bacteria</taxon>
        <taxon>Pseudomonadati</taxon>
        <taxon>Pseudomonadota</taxon>
        <taxon>Gammaproteobacteria</taxon>
        <taxon>Nevskiales</taxon>
        <taxon>Nevskiaceae</taxon>
        <taxon>Panacagrimonas</taxon>
    </lineage>
</organism>
<evidence type="ECO:0000313" key="5">
    <source>
        <dbReference type="EMBL" id="TDU26632.1"/>
    </source>
</evidence>
<dbReference type="GO" id="GO:0016787">
    <property type="term" value="F:hydrolase activity"/>
    <property type="evidence" value="ECO:0007669"/>
    <property type="project" value="UniProtKB-KW"/>
</dbReference>
<keyword evidence="6" id="KW-1185">Reference proteome</keyword>
<gene>
    <name evidence="5" type="ORF">DFR24_3661</name>
</gene>
<dbReference type="Gene3D" id="2.120.10.30">
    <property type="entry name" value="TolB, C-terminal domain"/>
    <property type="match status" value="1"/>
</dbReference>
<dbReference type="PANTHER" id="PTHR47572">
    <property type="entry name" value="LIPOPROTEIN-RELATED"/>
    <property type="match status" value="1"/>
</dbReference>
<feature type="active site" description="Proton donor/acceptor" evidence="2">
    <location>
        <position position="207"/>
    </location>
</feature>
<dbReference type="InterPro" id="IPR051262">
    <property type="entry name" value="SMP-30/CGR1_Lactonase"/>
</dbReference>
<dbReference type="Proteomes" id="UP000295341">
    <property type="component" value="Unassembled WGS sequence"/>
</dbReference>
<name>A0A4R7P068_9GAMM</name>
<dbReference type="Pfam" id="PF08450">
    <property type="entry name" value="SGL"/>
    <property type="match status" value="1"/>
</dbReference>
<keyword evidence="3" id="KW-0479">Metal-binding</keyword>
<dbReference type="EMBL" id="SOBT01000010">
    <property type="protein sequence ID" value="TDU26632.1"/>
    <property type="molecule type" value="Genomic_DNA"/>
</dbReference>
<keyword evidence="1" id="KW-0378">Hydrolase</keyword>
<evidence type="ECO:0000256" key="3">
    <source>
        <dbReference type="PIRSR" id="PIRSR605511-2"/>
    </source>
</evidence>
<protein>
    <submittedName>
        <fullName evidence="5">Sugar lactone lactonase YvrE</fullName>
    </submittedName>
</protein>
<comment type="caution">
    <text evidence="5">The sequence shown here is derived from an EMBL/GenBank/DDBJ whole genome shotgun (WGS) entry which is preliminary data.</text>
</comment>
<evidence type="ECO:0000259" key="4">
    <source>
        <dbReference type="Pfam" id="PF08450"/>
    </source>
</evidence>
<dbReference type="PANTHER" id="PTHR47572:SF4">
    <property type="entry name" value="LACTONASE DRP35"/>
    <property type="match status" value="1"/>
</dbReference>
<feature type="binding site" evidence="3">
    <location>
        <position position="97"/>
    </location>
    <ligand>
        <name>substrate</name>
    </ligand>
</feature>
<dbReference type="InterPro" id="IPR005511">
    <property type="entry name" value="SMP-30"/>
</dbReference>
<dbReference type="InterPro" id="IPR013658">
    <property type="entry name" value="SGL"/>
</dbReference>
<dbReference type="InterPro" id="IPR011042">
    <property type="entry name" value="6-blade_b-propeller_TolB-like"/>
</dbReference>
<feature type="binding site" evidence="3">
    <location>
        <position position="207"/>
    </location>
    <ligand>
        <name>a divalent metal cation</name>
        <dbReference type="ChEBI" id="CHEBI:60240"/>
    </ligand>
</feature>
<feature type="binding site" evidence="3">
    <location>
        <position position="14"/>
    </location>
    <ligand>
        <name>a divalent metal cation</name>
        <dbReference type="ChEBI" id="CHEBI:60240"/>
    </ligand>
</feature>
<sequence length="294" mass="31855">MSIDVVAEGFSYLECPRWHEGRLWLSDFYQHQVVAIASDGTREVMARVPQQPSGLGFLPDGRALIVSMRDRKVLRREHSGELVLHADLMHLAPWHLNDMIVDAKGRAYVGNFGWDLMSGAPAQTTCLIRVDPDGRASVAADDLMFPNGTGITADGRTMIISESFAGRLTAFDIAADGTLSGRRVWARLGDVPTEFHGDIPDTVSVPDGLCLDAEGAVWVADAIRHCVVRVAEGGRELDRVSTGDMGVYACMLGGTDGCTLYMCAAPSFVESERKDTQDAKVLSTRVKVPHAGLP</sequence>